<dbReference type="Gene3D" id="1.10.238.10">
    <property type="entry name" value="EF-hand"/>
    <property type="match status" value="1"/>
</dbReference>
<dbReference type="SUPFAM" id="SSF47473">
    <property type="entry name" value="EF-hand"/>
    <property type="match status" value="1"/>
</dbReference>
<dbReference type="AlphaFoldDB" id="A0A8J5XI98"/>
<dbReference type="EMBL" id="JAGTXO010000010">
    <property type="protein sequence ID" value="KAG8465436.1"/>
    <property type="molecule type" value="Genomic_DNA"/>
</dbReference>
<evidence type="ECO:0000313" key="4">
    <source>
        <dbReference type="EMBL" id="KAG8465436.1"/>
    </source>
</evidence>
<dbReference type="Pfam" id="PF13499">
    <property type="entry name" value="EF-hand_7"/>
    <property type="match status" value="1"/>
</dbReference>
<dbReference type="GO" id="GO:0005509">
    <property type="term" value="F:calcium ion binding"/>
    <property type="evidence" value="ECO:0007669"/>
    <property type="project" value="InterPro"/>
</dbReference>
<dbReference type="InterPro" id="IPR050145">
    <property type="entry name" value="Centrin_CML-like"/>
</dbReference>
<dbReference type="InterPro" id="IPR002048">
    <property type="entry name" value="EF_hand_dom"/>
</dbReference>
<feature type="domain" description="EF-hand" evidence="3">
    <location>
        <begin position="78"/>
        <end position="110"/>
    </location>
</feature>
<dbReference type="PROSITE" id="PS50222">
    <property type="entry name" value="EF_HAND_2"/>
    <property type="match status" value="2"/>
</dbReference>
<dbReference type="InterPro" id="IPR011992">
    <property type="entry name" value="EF-hand-dom_pair"/>
</dbReference>
<reference evidence="4" key="1">
    <citation type="submission" date="2021-05" db="EMBL/GenBank/DDBJ databases">
        <title>The genome of the haptophyte Pavlova lutheri (Diacronema luteri, Pavlovales) - a model for lipid biosynthesis in eukaryotic algae.</title>
        <authorList>
            <person name="Hulatt C.J."/>
            <person name="Posewitz M.C."/>
        </authorList>
    </citation>
    <scope>NUCLEOTIDE SEQUENCE</scope>
    <source>
        <strain evidence="4">NIVA-4/92</strain>
    </source>
</reference>
<sequence length="128" mass="14350">MLSRVGRAAFMQRASAVPTVARLELRTCTADARHARKSKISKKEVFDAFVAFDQDKDGFITRDEFRRALLKDCALTPEDVTDLIKEADIDGDGKISYVEFTQVMQSNPAVMKGQMPAEKKVPYDRGYG</sequence>
<name>A0A8J5XI98_DIALT</name>
<keyword evidence="2" id="KW-0106">Calcium</keyword>
<dbReference type="OrthoDB" id="26525at2759"/>
<feature type="domain" description="EF-hand" evidence="3">
    <location>
        <begin position="40"/>
        <end position="75"/>
    </location>
</feature>
<dbReference type="PANTHER" id="PTHR23050">
    <property type="entry name" value="CALCIUM BINDING PROTEIN"/>
    <property type="match status" value="1"/>
</dbReference>
<evidence type="ECO:0000313" key="5">
    <source>
        <dbReference type="Proteomes" id="UP000751190"/>
    </source>
</evidence>
<gene>
    <name evidence="4" type="ORF">KFE25_002743</name>
</gene>
<protein>
    <recommendedName>
        <fullName evidence="3">EF-hand domain-containing protein</fullName>
    </recommendedName>
</protein>
<organism evidence="4 5">
    <name type="scientific">Diacronema lutheri</name>
    <name type="common">Unicellular marine alga</name>
    <name type="synonym">Monochrysis lutheri</name>
    <dbReference type="NCBI Taxonomy" id="2081491"/>
    <lineage>
        <taxon>Eukaryota</taxon>
        <taxon>Haptista</taxon>
        <taxon>Haptophyta</taxon>
        <taxon>Pavlovophyceae</taxon>
        <taxon>Pavlovales</taxon>
        <taxon>Pavlovaceae</taxon>
        <taxon>Diacronema</taxon>
    </lineage>
</organism>
<accession>A0A8J5XI98</accession>
<dbReference type="CDD" id="cd00051">
    <property type="entry name" value="EFh"/>
    <property type="match status" value="1"/>
</dbReference>
<evidence type="ECO:0000256" key="1">
    <source>
        <dbReference type="ARBA" id="ARBA00022737"/>
    </source>
</evidence>
<dbReference type="InterPro" id="IPR018247">
    <property type="entry name" value="EF_Hand_1_Ca_BS"/>
</dbReference>
<evidence type="ECO:0000256" key="2">
    <source>
        <dbReference type="ARBA" id="ARBA00022837"/>
    </source>
</evidence>
<dbReference type="SMART" id="SM00054">
    <property type="entry name" value="EFh"/>
    <property type="match status" value="2"/>
</dbReference>
<keyword evidence="1" id="KW-0677">Repeat</keyword>
<keyword evidence="5" id="KW-1185">Reference proteome</keyword>
<dbReference type="PROSITE" id="PS00018">
    <property type="entry name" value="EF_HAND_1"/>
    <property type="match status" value="2"/>
</dbReference>
<dbReference type="FunFam" id="1.10.238.10:FF:000001">
    <property type="entry name" value="Calmodulin 1"/>
    <property type="match status" value="1"/>
</dbReference>
<proteinExistence type="predicted"/>
<evidence type="ECO:0000259" key="3">
    <source>
        <dbReference type="PROSITE" id="PS50222"/>
    </source>
</evidence>
<dbReference type="Proteomes" id="UP000751190">
    <property type="component" value="Unassembled WGS sequence"/>
</dbReference>
<comment type="caution">
    <text evidence="4">The sequence shown here is derived from an EMBL/GenBank/DDBJ whole genome shotgun (WGS) entry which is preliminary data.</text>
</comment>